<organism evidence="2">
    <name type="scientific">Emiliania huxleyi</name>
    <name type="common">Coccolithophore</name>
    <name type="synonym">Pontosphaera huxleyi</name>
    <dbReference type="NCBI Taxonomy" id="2903"/>
    <lineage>
        <taxon>Eukaryota</taxon>
        <taxon>Haptista</taxon>
        <taxon>Haptophyta</taxon>
        <taxon>Prymnesiophyceae</taxon>
        <taxon>Isochrysidales</taxon>
        <taxon>Noelaerhabdaceae</taxon>
        <taxon>Emiliania</taxon>
    </lineage>
</organism>
<sequence length="524" mass="57450">MDANNLQIFDEIRRASPQSTLQRWHSAECRALSDPGGRTAPRGLTFDRVHGVYRPPQAGTEVPIVRRWTWEDDIALGRLRVQGCGGFATRAWSCESAGCKAASCSWDRQALLEPRGTHICRRRLLCSALGLPAAIGTVQRPAKGWTLRSDLPSPHALFILALEKNGLSTIDNLFQSLLRIRTRKRAPHPQLNMSRVSIDMWSASGRLDPYCSRSSNLQLLDAIAANSLRPMPAGSPWSERSGCGYAATFALDAASMAHLGQRSSDLPQPRLNPARRPGGEGAGSARPRVDREPILHIATVRDPLDRFVSAYNDHGGGGAGIARCHVTQKQIEAALREGRKPPPPCPPLALELRKHAQRLADGRFITRLTPYHAGIHFFSQSYFLAATDRNGAPLEWDMLVRLERLEQDLGPAIRAVLNLDRGGSSSGWRPPTFGHANSIATRHRGASSGAQDHGDRERLMAGLRNDSTTMCHICNIYLQDFVCLGYAVPAACLLPSCLRTLAPRLERAGLSTHILGRPPQHVTE</sequence>
<name>A0A7S3U1Y0_EMIHU</name>
<dbReference type="GO" id="GO:0016020">
    <property type="term" value="C:membrane"/>
    <property type="evidence" value="ECO:0007669"/>
    <property type="project" value="InterPro"/>
</dbReference>
<evidence type="ECO:0000256" key="1">
    <source>
        <dbReference type="SAM" id="MobiDB-lite"/>
    </source>
</evidence>
<evidence type="ECO:0000313" key="2">
    <source>
        <dbReference type="EMBL" id="CAE0598994.1"/>
    </source>
</evidence>
<dbReference type="Pfam" id="PF03567">
    <property type="entry name" value="Sulfotransfer_2"/>
    <property type="match status" value="1"/>
</dbReference>
<dbReference type="InterPro" id="IPR005331">
    <property type="entry name" value="Sulfotransferase"/>
</dbReference>
<proteinExistence type="predicted"/>
<dbReference type="EMBL" id="HBIR01060451">
    <property type="protein sequence ID" value="CAE0598994.1"/>
    <property type="molecule type" value="Transcribed_RNA"/>
</dbReference>
<dbReference type="AlphaFoldDB" id="A0A7S3U1Y0"/>
<feature type="region of interest" description="Disordered" evidence="1">
    <location>
        <begin position="435"/>
        <end position="455"/>
    </location>
</feature>
<evidence type="ECO:0008006" key="3">
    <source>
        <dbReference type="Google" id="ProtNLM"/>
    </source>
</evidence>
<dbReference type="GO" id="GO:0008146">
    <property type="term" value="F:sulfotransferase activity"/>
    <property type="evidence" value="ECO:0007669"/>
    <property type="project" value="InterPro"/>
</dbReference>
<feature type="region of interest" description="Disordered" evidence="1">
    <location>
        <begin position="260"/>
        <end position="290"/>
    </location>
</feature>
<reference evidence="2" key="1">
    <citation type="submission" date="2021-01" db="EMBL/GenBank/DDBJ databases">
        <authorList>
            <person name="Corre E."/>
            <person name="Pelletier E."/>
            <person name="Niang G."/>
            <person name="Scheremetjew M."/>
            <person name="Finn R."/>
            <person name="Kale V."/>
            <person name="Holt S."/>
            <person name="Cochrane G."/>
            <person name="Meng A."/>
            <person name="Brown T."/>
            <person name="Cohen L."/>
        </authorList>
    </citation>
    <scope>NUCLEOTIDE SEQUENCE</scope>
    <source>
        <strain evidence="2">379</strain>
    </source>
</reference>
<gene>
    <name evidence="2" type="ORF">EHUX00137_LOCUS46996</name>
</gene>
<protein>
    <recommendedName>
        <fullName evidence="3">Sulfotransferase domain-containing protein</fullName>
    </recommendedName>
</protein>
<accession>A0A7S3U1Y0</accession>